<dbReference type="Gene3D" id="3.40.50.10810">
    <property type="entry name" value="Tandem AAA-ATPase domain"/>
    <property type="match status" value="1"/>
</dbReference>
<proteinExistence type="inferred from homology"/>
<dbReference type="InterPro" id="IPR014001">
    <property type="entry name" value="Helicase_ATP-bd"/>
</dbReference>
<evidence type="ECO:0000256" key="5">
    <source>
        <dbReference type="ARBA" id="ARBA00022806"/>
    </source>
</evidence>
<dbReference type="GO" id="GO:0005634">
    <property type="term" value="C:nucleus"/>
    <property type="evidence" value="ECO:0007669"/>
    <property type="project" value="UniProtKB-SubCell"/>
</dbReference>
<keyword evidence="13" id="KW-1185">Reference proteome</keyword>
<gene>
    <name evidence="12" type="ORF">DBV15_00309</name>
</gene>
<dbReference type="Pfam" id="PF00271">
    <property type="entry name" value="Helicase_C"/>
    <property type="match status" value="1"/>
</dbReference>
<dbReference type="CDD" id="cd18793">
    <property type="entry name" value="SF2_C_SNF"/>
    <property type="match status" value="1"/>
</dbReference>
<dbReference type="SUPFAM" id="SSF52540">
    <property type="entry name" value="P-loop containing nucleoside triphosphate hydrolases"/>
    <property type="match status" value="2"/>
</dbReference>
<dbReference type="GO" id="GO:0004386">
    <property type="term" value="F:helicase activity"/>
    <property type="evidence" value="ECO:0007669"/>
    <property type="project" value="UniProtKB-KW"/>
</dbReference>
<dbReference type="InterPro" id="IPR001650">
    <property type="entry name" value="Helicase_C-like"/>
</dbReference>
<evidence type="ECO:0000256" key="8">
    <source>
        <dbReference type="ARBA" id="ARBA00023242"/>
    </source>
</evidence>
<protein>
    <recommendedName>
        <fullName evidence="14">Lymphoid-specific helicase</fullName>
    </recommendedName>
</protein>
<evidence type="ECO:0000256" key="6">
    <source>
        <dbReference type="ARBA" id="ARBA00022840"/>
    </source>
</evidence>
<dbReference type="GO" id="GO:0006346">
    <property type="term" value="P:DNA methylation-dependent constitutive heterochromatin formation"/>
    <property type="evidence" value="ECO:0007669"/>
    <property type="project" value="TreeGrafter"/>
</dbReference>
<dbReference type="InterPro" id="IPR027417">
    <property type="entry name" value="P-loop_NTPase"/>
</dbReference>
<dbReference type="Pfam" id="PF00176">
    <property type="entry name" value="SNF2-rel_dom"/>
    <property type="match status" value="1"/>
</dbReference>
<dbReference type="InterPro" id="IPR049730">
    <property type="entry name" value="SNF2/RAD54-like_C"/>
</dbReference>
<dbReference type="GO" id="GO:0044027">
    <property type="term" value="P:negative regulation of gene expression via chromosomal CpG island methylation"/>
    <property type="evidence" value="ECO:0007669"/>
    <property type="project" value="TreeGrafter"/>
</dbReference>
<name>A0A4S2KVF2_9HYME</name>
<dbReference type="STRING" id="300112.A0A4S2KVF2"/>
<dbReference type="EMBL" id="QBLH01000831">
    <property type="protein sequence ID" value="TGZ54092.1"/>
    <property type="molecule type" value="Genomic_DNA"/>
</dbReference>
<dbReference type="GO" id="GO:0016787">
    <property type="term" value="F:hydrolase activity"/>
    <property type="evidence" value="ECO:0007669"/>
    <property type="project" value="UniProtKB-KW"/>
</dbReference>
<dbReference type="FunFam" id="3.40.50.10810:FF:000015">
    <property type="entry name" value="lymphoid-specific helicase isoform X1"/>
    <property type="match status" value="1"/>
</dbReference>
<evidence type="ECO:0008006" key="14">
    <source>
        <dbReference type="Google" id="ProtNLM"/>
    </source>
</evidence>
<dbReference type="InterPro" id="IPR038718">
    <property type="entry name" value="SNF2-like_sf"/>
</dbReference>
<reference evidence="12 13" key="1">
    <citation type="journal article" date="2019" name="Philos. Trans. R. Soc. Lond., B, Biol. Sci.">
        <title>Ant behaviour and brain gene expression of defending hosts depend on the ecological success of the intruding social parasite.</title>
        <authorList>
            <person name="Kaur R."/>
            <person name="Stoldt M."/>
            <person name="Jongepier E."/>
            <person name="Feldmeyer B."/>
            <person name="Menzel F."/>
            <person name="Bornberg-Bauer E."/>
            <person name="Foitzik S."/>
        </authorList>
    </citation>
    <scope>NUCLEOTIDE SEQUENCE [LARGE SCALE GENOMIC DNA]</scope>
    <source>
        <tissue evidence="12">Whole body</tissue>
    </source>
</reference>
<dbReference type="GO" id="GO:0031508">
    <property type="term" value="P:pericentric heterochromatin formation"/>
    <property type="evidence" value="ECO:0007669"/>
    <property type="project" value="TreeGrafter"/>
</dbReference>
<feature type="region of interest" description="Disordered" evidence="9">
    <location>
        <begin position="1"/>
        <end position="21"/>
    </location>
</feature>
<comment type="similarity">
    <text evidence="2">Belongs to the SNF2/RAD54 helicase family.</text>
</comment>
<accession>A0A4S2KVF2</accession>
<comment type="subcellular location">
    <subcellularLocation>
        <location evidence="1">Nucleus</location>
    </subcellularLocation>
</comment>
<feature type="domain" description="Helicase C-terminal" evidence="11">
    <location>
        <begin position="611"/>
        <end position="771"/>
    </location>
</feature>
<evidence type="ECO:0000256" key="1">
    <source>
        <dbReference type="ARBA" id="ARBA00004123"/>
    </source>
</evidence>
<evidence type="ECO:0000259" key="10">
    <source>
        <dbReference type="PROSITE" id="PS51192"/>
    </source>
</evidence>
<keyword evidence="8" id="KW-0539">Nucleus</keyword>
<evidence type="ECO:0000256" key="9">
    <source>
        <dbReference type="SAM" id="MobiDB-lite"/>
    </source>
</evidence>
<feature type="domain" description="Helicase ATP-binding" evidence="10">
    <location>
        <begin position="226"/>
        <end position="396"/>
    </location>
</feature>
<organism evidence="12 13">
    <name type="scientific">Temnothorax longispinosus</name>
    <dbReference type="NCBI Taxonomy" id="300112"/>
    <lineage>
        <taxon>Eukaryota</taxon>
        <taxon>Metazoa</taxon>
        <taxon>Ecdysozoa</taxon>
        <taxon>Arthropoda</taxon>
        <taxon>Hexapoda</taxon>
        <taxon>Insecta</taxon>
        <taxon>Pterygota</taxon>
        <taxon>Neoptera</taxon>
        <taxon>Endopterygota</taxon>
        <taxon>Hymenoptera</taxon>
        <taxon>Apocrita</taxon>
        <taxon>Aculeata</taxon>
        <taxon>Formicoidea</taxon>
        <taxon>Formicidae</taxon>
        <taxon>Myrmicinae</taxon>
        <taxon>Temnothorax</taxon>
    </lineage>
</organism>
<dbReference type="PANTHER" id="PTHR47161">
    <property type="entry name" value="LYMPHOID-SPECIFIC HELICASE"/>
    <property type="match status" value="1"/>
</dbReference>
<keyword evidence="4" id="KW-0378">Hydrolase</keyword>
<evidence type="ECO:0000256" key="4">
    <source>
        <dbReference type="ARBA" id="ARBA00022801"/>
    </source>
</evidence>
<dbReference type="InterPro" id="IPR000330">
    <property type="entry name" value="SNF2_N"/>
</dbReference>
<dbReference type="PROSITE" id="PS51194">
    <property type="entry name" value="HELICASE_CTER"/>
    <property type="match status" value="1"/>
</dbReference>
<evidence type="ECO:0000259" key="11">
    <source>
        <dbReference type="PROSITE" id="PS51194"/>
    </source>
</evidence>
<keyword evidence="7" id="KW-0175">Coiled coil</keyword>
<comment type="caution">
    <text evidence="12">The sequence shown here is derived from an EMBL/GenBank/DDBJ whole genome shotgun (WGS) entry which is preliminary data.</text>
</comment>
<dbReference type="AlphaFoldDB" id="A0A4S2KVF2"/>
<evidence type="ECO:0000313" key="13">
    <source>
        <dbReference type="Proteomes" id="UP000310200"/>
    </source>
</evidence>
<evidence type="ECO:0000256" key="2">
    <source>
        <dbReference type="ARBA" id="ARBA00007025"/>
    </source>
</evidence>
<dbReference type="GO" id="GO:0003682">
    <property type="term" value="F:chromatin binding"/>
    <property type="evidence" value="ECO:0007669"/>
    <property type="project" value="TreeGrafter"/>
</dbReference>
<dbReference type="SMART" id="SM00490">
    <property type="entry name" value="HELICc"/>
    <property type="match status" value="1"/>
</dbReference>
<evidence type="ECO:0000256" key="3">
    <source>
        <dbReference type="ARBA" id="ARBA00022741"/>
    </source>
</evidence>
<dbReference type="SMART" id="SM00487">
    <property type="entry name" value="DEXDc"/>
    <property type="match status" value="1"/>
</dbReference>
<dbReference type="GO" id="GO:0005524">
    <property type="term" value="F:ATP binding"/>
    <property type="evidence" value="ECO:0007669"/>
    <property type="project" value="UniProtKB-KW"/>
</dbReference>
<evidence type="ECO:0000313" key="12">
    <source>
        <dbReference type="EMBL" id="TGZ54092.1"/>
    </source>
</evidence>
<keyword evidence="6" id="KW-0067">ATP-binding</keyword>
<sequence>MDQFEDQFVDDNSNAIDSGSERSCSVTVSDTLIATDVKFNNGPILEERKKLKRRRKNSDIELKKQEEEYNNEVCEQRYKRLMHLLNKSKFYSSYLMNKIEDNISKKEKIKKRKGRLVNDENTPPAKKQRIHRDNAKYDIQEYISTEMKRKVRGRRAARGRKILSDDEIEAELSADLDTDANPKATADSVANTEVDPKATVDSVAVTPKYFHGELRDYQHAGLEWLKLLYKNGLSGILADEMGLGKTIQVIALMCHLIETRQTGPFLIIAPLSTIPNWMMEFERFAPQIPVVLFYGTPEERAAECRKIERTHPVEGYRTQPVVITTYQVPLYEYAYLRGHKWRYIIIDEGHRIKDYNCKLIKVLKSFRSMNRLLLTGTPLQNNLSELWSLLNFLLPEIFDDLETFESWFDVKELQHQHGTEKLLKQEEEKRVLSSLREILKPFMLRRIKSDVCLEIPPKKELIVYAPLTELQHDLYKAVLNYDLEMLSKIEVSDTIIQTVNGERPKRQSYLRSKYGFVGNTSANGSTSSSLQEIENNNEWKMKPVDRLSKWKQYTDVTERNREFLVRIQFNQRIPMYKKIVNHPYLVHCPLDSTGLPKIDDDLIKSSGKLLVLDAMLAKLKAQGHKILLFSTMTMILDMIEDYLLLRDYNYVRLDGSTKIETRKQNITAFNEDPNMFLFLISTRAGGVGLNLMGADTVIIYDSDWNPQVDIQAMARCHRIGQTKPIVVYRLCTRGTVDETIIKRAETKRILEKMVISKVITKDTLLELKTLMESKDYKVVTSEKEVFTEMELNKLLDRSDLMINNQNNPQNSQE</sequence>
<dbReference type="Gene3D" id="3.40.50.300">
    <property type="entry name" value="P-loop containing nucleotide triphosphate hydrolases"/>
    <property type="match status" value="1"/>
</dbReference>
<dbReference type="PANTHER" id="PTHR47161:SF1">
    <property type="entry name" value="LYMPHOID-SPECIFIC HELICASE"/>
    <property type="match status" value="1"/>
</dbReference>
<dbReference type="Proteomes" id="UP000310200">
    <property type="component" value="Unassembled WGS sequence"/>
</dbReference>
<dbReference type="PROSITE" id="PS51192">
    <property type="entry name" value="HELICASE_ATP_BIND_1"/>
    <property type="match status" value="1"/>
</dbReference>
<dbReference type="GO" id="GO:0005721">
    <property type="term" value="C:pericentric heterochromatin"/>
    <property type="evidence" value="ECO:0007669"/>
    <property type="project" value="TreeGrafter"/>
</dbReference>
<evidence type="ECO:0000256" key="7">
    <source>
        <dbReference type="ARBA" id="ARBA00023054"/>
    </source>
</evidence>
<feature type="compositionally biased region" description="Polar residues" evidence="9">
    <location>
        <begin position="10"/>
        <end position="21"/>
    </location>
</feature>
<keyword evidence="3" id="KW-0547">Nucleotide-binding</keyword>
<feature type="region of interest" description="Disordered" evidence="9">
    <location>
        <begin position="110"/>
        <end position="130"/>
    </location>
</feature>
<keyword evidence="5" id="KW-0347">Helicase</keyword>